<evidence type="ECO:0000256" key="1">
    <source>
        <dbReference type="SAM" id="MobiDB-lite"/>
    </source>
</evidence>
<gene>
    <name evidence="2" type="ORF">LTR36_003358</name>
</gene>
<feature type="region of interest" description="Disordered" evidence="1">
    <location>
        <begin position="47"/>
        <end position="69"/>
    </location>
</feature>
<keyword evidence="3" id="KW-1185">Reference proteome</keyword>
<feature type="compositionally biased region" description="Polar residues" evidence="1">
    <location>
        <begin position="53"/>
        <end position="66"/>
    </location>
</feature>
<reference evidence="2 3" key="1">
    <citation type="submission" date="2021-11" db="EMBL/GenBank/DDBJ databases">
        <title>Black yeast isolated from Biological Soil Crust.</title>
        <authorList>
            <person name="Kurbessoian T."/>
        </authorList>
    </citation>
    <scope>NUCLEOTIDE SEQUENCE [LARGE SCALE GENOMIC DNA]</scope>
    <source>
        <strain evidence="2 3">CCFEE 5522</strain>
    </source>
</reference>
<sequence>MAPVPIALCGKSSSMAGSFVDSMLPEYEIVHHFQDTAAVHKDLPPLLRGERATPSSNAGSNSNADQPTKIPKAVVVGAGFSEAELDEMRTTEGAQSLPWLYPDPLKSAASMLTGPFLMKVIVKRVKGCLKANGLVEGQEAPEAKGIWSF</sequence>
<organism evidence="2 3">
    <name type="scientific">Oleoguttula mirabilis</name>
    <dbReference type="NCBI Taxonomy" id="1507867"/>
    <lineage>
        <taxon>Eukaryota</taxon>
        <taxon>Fungi</taxon>
        <taxon>Dikarya</taxon>
        <taxon>Ascomycota</taxon>
        <taxon>Pezizomycotina</taxon>
        <taxon>Dothideomycetes</taxon>
        <taxon>Dothideomycetidae</taxon>
        <taxon>Mycosphaerellales</taxon>
        <taxon>Teratosphaeriaceae</taxon>
        <taxon>Oleoguttula</taxon>
    </lineage>
</organism>
<evidence type="ECO:0000313" key="2">
    <source>
        <dbReference type="EMBL" id="KAK4550391.1"/>
    </source>
</evidence>
<accession>A0AAV9JZC7</accession>
<dbReference type="AlphaFoldDB" id="A0AAV9JZC7"/>
<evidence type="ECO:0000313" key="3">
    <source>
        <dbReference type="Proteomes" id="UP001324427"/>
    </source>
</evidence>
<dbReference type="Proteomes" id="UP001324427">
    <property type="component" value="Unassembled WGS sequence"/>
</dbReference>
<protein>
    <submittedName>
        <fullName evidence="2">Uncharacterized protein</fullName>
    </submittedName>
</protein>
<name>A0AAV9JZC7_9PEZI</name>
<comment type="caution">
    <text evidence="2">The sequence shown here is derived from an EMBL/GenBank/DDBJ whole genome shotgun (WGS) entry which is preliminary data.</text>
</comment>
<dbReference type="EMBL" id="JAVFHQ010000002">
    <property type="protein sequence ID" value="KAK4550391.1"/>
    <property type="molecule type" value="Genomic_DNA"/>
</dbReference>
<proteinExistence type="predicted"/>